<evidence type="ECO:0000256" key="6">
    <source>
        <dbReference type="ARBA" id="ARBA00023274"/>
    </source>
</evidence>
<comment type="function">
    <text evidence="7">Involved in nucleolar processing of pre-18S ribosomal RNA.</text>
</comment>
<reference evidence="10" key="2">
    <citation type="submission" date="2022-01" db="EMBL/GenBank/DDBJ databases">
        <authorList>
            <person name="Hirooka S."/>
            <person name="Miyagishima S.Y."/>
        </authorList>
    </citation>
    <scope>NUCLEOTIDE SEQUENCE</scope>
    <source>
        <strain evidence="10">NBRC 102759</strain>
    </source>
</reference>
<feature type="domain" description="BP28 C-terminal" evidence="9">
    <location>
        <begin position="1784"/>
        <end position="1908"/>
    </location>
</feature>
<keyword evidence="5 7" id="KW-0539">Nucleus</keyword>
<evidence type="ECO:0000256" key="5">
    <source>
        <dbReference type="ARBA" id="ARBA00023242"/>
    </source>
</evidence>
<accession>A0A9C7USR2</accession>
<dbReference type="EMBL" id="BQMJ01000046">
    <property type="protein sequence ID" value="GJQ13705.1"/>
    <property type="molecule type" value="Genomic_DNA"/>
</dbReference>
<keyword evidence="6 7" id="KW-0687">Ribonucleoprotein</keyword>
<dbReference type="GO" id="GO:0032040">
    <property type="term" value="C:small-subunit processome"/>
    <property type="evidence" value="ECO:0007669"/>
    <property type="project" value="TreeGrafter"/>
</dbReference>
<dbReference type="PANTHER" id="PTHR13457:SF1">
    <property type="entry name" value="HEAT REPEAT-CONTAINING PROTEIN 1"/>
    <property type="match status" value="1"/>
</dbReference>
<name>A0A9C7USR2_9RHOD</name>
<evidence type="ECO:0000256" key="4">
    <source>
        <dbReference type="ARBA" id="ARBA00022552"/>
    </source>
</evidence>
<dbReference type="GO" id="GO:0000462">
    <property type="term" value="P:maturation of SSU-rRNA from tricistronic rRNA transcript (SSU-rRNA, 5.8S rRNA, LSU-rRNA)"/>
    <property type="evidence" value="ECO:0007669"/>
    <property type="project" value="TreeGrafter"/>
</dbReference>
<dbReference type="InterPro" id="IPR040191">
    <property type="entry name" value="UTP10"/>
</dbReference>
<evidence type="ECO:0000256" key="3">
    <source>
        <dbReference type="ARBA" id="ARBA00022517"/>
    </source>
</evidence>
<dbReference type="Pfam" id="PF08146">
    <property type="entry name" value="BP28CT"/>
    <property type="match status" value="1"/>
</dbReference>
<evidence type="ECO:0000259" key="9">
    <source>
        <dbReference type="Pfam" id="PF08146"/>
    </source>
</evidence>
<keyword evidence="11" id="KW-1185">Reference proteome</keyword>
<evidence type="ECO:0000256" key="7">
    <source>
        <dbReference type="RuleBase" id="RU367065"/>
    </source>
</evidence>
<comment type="similarity">
    <text evidence="2 7">Belongs to the HEATR1/UTP10 family.</text>
</comment>
<comment type="subcellular location">
    <subcellularLocation>
        <location evidence="1 7">Nucleus</location>
        <location evidence="1 7">Nucleolus</location>
    </subcellularLocation>
</comment>
<comment type="caution">
    <text evidence="10">The sequence shown here is derived from an EMBL/GenBank/DDBJ whole genome shotgun (WGS) entry which is preliminary data.</text>
</comment>
<feature type="compositionally biased region" description="Basic and acidic residues" evidence="8">
    <location>
        <begin position="2023"/>
        <end position="2035"/>
    </location>
</feature>
<reference evidence="10" key="1">
    <citation type="journal article" date="2022" name="Proc. Natl. Acad. Sci. U.S.A.">
        <title>Life cycle and functional genomics of the unicellular red alga Galdieria for elucidating algal and plant evolution and industrial use.</title>
        <authorList>
            <person name="Hirooka S."/>
            <person name="Itabashi T."/>
            <person name="Ichinose T.M."/>
            <person name="Onuma R."/>
            <person name="Fujiwara T."/>
            <person name="Yamashita S."/>
            <person name="Jong L.W."/>
            <person name="Tomita R."/>
            <person name="Iwane A.H."/>
            <person name="Miyagishima S.Y."/>
        </authorList>
    </citation>
    <scope>NUCLEOTIDE SEQUENCE</scope>
    <source>
        <strain evidence="10">NBRC 102759</strain>
    </source>
</reference>
<dbReference type="PANTHER" id="PTHR13457">
    <property type="entry name" value="BAP28"/>
    <property type="match status" value="1"/>
</dbReference>
<evidence type="ECO:0000256" key="8">
    <source>
        <dbReference type="SAM" id="MobiDB-lite"/>
    </source>
</evidence>
<keyword evidence="3 7" id="KW-0690">Ribosome biogenesis</keyword>
<evidence type="ECO:0000313" key="11">
    <source>
        <dbReference type="Proteomes" id="UP001061958"/>
    </source>
</evidence>
<dbReference type="Gene3D" id="1.25.10.10">
    <property type="entry name" value="Leucine-rich Repeat Variant"/>
    <property type="match status" value="1"/>
</dbReference>
<sequence>MALAKQLENIQTTGNYIYQRPKAPPSILFDNSISRKLDTEQILNLAVEGLETLRNLDQRFCRFEHSIFSLLHPIDRNLKQDEENKGIDKEIREFCLLASPYFLLRATHKCLEWLVRGLEAGKRNVDELIALALPFHATPPFFRVLSVCELDSTRWVFLKPVCQHKEPLQRSTLRQHAPLWLWRFVTQTAKDCAQRSVRAYQLYSFWAVFVRERLQTSGERDNLIMKDILLDTLLGIQMRQGDWDSLLEYRKACLVVLCTFFERFRLHPDILSVCLEALCCSFDSVCSLQNMTRAVYPLEEENMFYPLLKSLVKCLMLLFYYHGDNRKKEDDKYLILSSESISQLCKNESTLGRILEELVRELDTEYTKPFITVVCLSMIEQLPTNIDYLEAVFLVFALMPEQESLRYLIRKLLECFERQLEMISSKQGDTSDTPLSSTDSQSIILQRLQKVMRRLNNMGNTQELDWGIREYLRQSKNESVRKQLVGVLVGVLSGSMLLPVTIHREEMSLGVSDQLSETITETLLGALEHPEATIREEALNMLKQYLLESNREEEDHHTTKEEIRNISETLIRRIDMEDCSSVVQSVLDLFVEYVELQNSVGPLLLWSIERRLERMFKQIDDMDKQITLELLQKLPLLQMNEATACITPSLIGNVLSFVLHPEIDWNWKQTALNVWMTLWCKVMGKSIDKRISCEVESPVSLIIEVLIYMLTNDSLKSNDWMYIVSIVEKLMKDCLDIMSHGKGHSWQRQMMFHQIIFISVILHIFLRTHCDDERIGNIGKEKLYSLITCVIESIAVWILSDVRHGKNKPLDSVLINAWTEHANWMDPSFLQKLFSEINASIPFFVGMSLLKQFYQTVDDESGTMMKKRTHLLATILFPLENCKWNVNVFDQNMICDCICHISKGGMEENIVHLLWDNEFHFRPFWIASFFLINESMKTDYLGMAISFMLYQQFPLARSAIENAWKYTGHNKEQLTGHWIFFQDSKKQDPSMAVNHPLSDEVKVGMLQSSVDMKHVSHFHTQLLTLLAPVDDEQTISLELLLTVVKLLQRLEDNWSDCNKEEIQYIHSLIAPYFTWIDEKDRQMAIENQRLWDVFINHITSNTYSNDIRIAYLKRWPFVFSCGNQQRYKDLVSLLFQLWMDTEQEDVVVLEVRQLIMKLAELDISLFLFQLEDMVKKSQTTGWEELPMEISRSIPLLEIFSNVTLDVLNDEDDLSCLVKSLTIYLPVLSRALENREMQSSISSYAQGLIVSILYRLCKYFGKQFPIGSLNLKIFTQDEQQPWEGTFSRSALIRLICYLTVLFPSELKNHFTNALKWMLKTTSTDYVISNISYITPAIVAVLSQDDTKDMMTVSFITELLSFLDSESCLSLERHIFEALGQSKLETILVSYLLRDVRLRWRQGGNRNIQAIWDPYKTLLFNFPLTIQVRVVEQFLQAMDMDTRFEEEMFPLSLEGVRCITLSPTFRSWLVEEKDCEEEDTLETLVSSLLERVILFSVRKQQRMDIFQEQYSSWILCLFPFPLFIRAMKSLLKMESNEVGYLVLTCISQLLYKEEWEQTKHATWYGTVERIKQSICVQLLPDILESVIKMQGKEQKLRIASVAALDICIQMYPRRNLLDKLSPAMQPLMNSCCEKRKNIASSSMLCLSTIVRRLRISCVEYVPQLLQVITTVWEQSCRLANHRKQNIKQQYYIRAVIVLVSSFQEHLSHFWSVACVSSMLKCSWMSRKNPFAQQLMDLMQWITSHLPVHVALPVLNVGLEEIFVDRISFLLCCMEKWLDNISNKEFRSHQHDIFSCLLKALDIQRQSTEMGLVLDEEEIVELDNKIGHIITKQALRLMESDFKILFMRLVGWCEEEFSNPHLLIPYHWDDRCPFRCCYERLNPFLRVVCSLAQGLQELFVPYFSYVLDWCLWVASYPTLEEYRNKMKKHSIESKFYKRKNERPSTESNPMTRYKSLERRAISEAIHAIQQYLIWSSGDGDESLFENILHLLENRLDSNSTMIDANVLASMVSLFAEKIAKQLSSNDKQHHDHTTKENNDESVVVDSERRLASLNRFLLIKCRDKEQQVKQVSMTCVEQTIQRLGHRFLSLLPETLPLLAECLEDETIEEKAMRVVQYLEDLSGEPIRRYLVK</sequence>
<dbReference type="OrthoDB" id="6122at2759"/>
<evidence type="ECO:0000256" key="2">
    <source>
        <dbReference type="ARBA" id="ARBA00010559"/>
    </source>
</evidence>
<proteinExistence type="inferred from homology"/>
<feature type="region of interest" description="Disordered" evidence="8">
    <location>
        <begin position="2020"/>
        <end position="2040"/>
    </location>
</feature>
<dbReference type="GO" id="GO:0030515">
    <property type="term" value="F:snoRNA binding"/>
    <property type="evidence" value="ECO:0007669"/>
    <property type="project" value="TreeGrafter"/>
</dbReference>
<dbReference type="GO" id="GO:0030686">
    <property type="term" value="C:90S preribosome"/>
    <property type="evidence" value="ECO:0007669"/>
    <property type="project" value="TreeGrafter"/>
</dbReference>
<dbReference type="GO" id="GO:0045943">
    <property type="term" value="P:positive regulation of transcription by RNA polymerase I"/>
    <property type="evidence" value="ECO:0007669"/>
    <property type="project" value="TreeGrafter"/>
</dbReference>
<keyword evidence="4 7" id="KW-0698">rRNA processing</keyword>
<evidence type="ECO:0000256" key="1">
    <source>
        <dbReference type="ARBA" id="ARBA00004604"/>
    </source>
</evidence>
<dbReference type="InterPro" id="IPR012954">
    <property type="entry name" value="BP28_C_dom"/>
</dbReference>
<dbReference type="SUPFAM" id="SSF48371">
    <property type="entry name" value="ARM repeat"/>
    <property type="match status" value="2"/>
</dbReference>
<protein>
    <recommendedName>
        <fullName evidence="7">HEAT repeat-containing protein 1</fullName>
    </recommendedName>
</protein>
<gene>
    <name evidence="10" type="ORF">GpartN1_g5496.t1</name>
</gene>
<evidence type="ECO:0000313" key="10">
    <source>
        <dbReference type="EMBL" id="GJQ13705.1"/>
    </source>
</evidence>
<dbReference type="GO" id="GO:0034455">
    <property type="term" value="C:t-UTP complex"/>
    <property type="evidence" value="ECO:0007669"/>
    <property type="project" value="TreeGrafter"/>
</dbReference>
<dbReference type="InterPro" id="IPR016024">
    <property type="entry name" value="ARM-type_fold"/>
</dbReference>
<dbReference type="Proteomes" id="UP001061958">
    <property type="component" value="Unassembled WGS sequence"/>
</dbReference>
<organism evidence="10 11">
    <name type="scientific">Galdieria partita</name>
    <dbReference type="NCBI Taxonomy" id="83374"/>
    <lineage>
        <taxon>Eukaryota</taxon>
        <taxon>Rhodophyta</taxon>
        <taxon>Bangiophyceae</taxon>
        <taxon>Galdieriales</taxon>
        <taxon>Galdieriaceae</taxon>
        <taxon>Galdieria</taxon>
    </lineage>
</organism>
<dbReference type="InterPro" id="IPR011989">
    <property type="entry name" value="ARM-like"/>
</dbReference>